<feature type="compositionally biased region" description="Pro residues" evidence="1">
    <location>
        <begin position="1"/>
        <end position="10"/>
    </location>
</feature>
<organism evidence="3 4">
    <name type="scientific">Stackebrandtia albiflava</name>
    <dbReference type="NCBI Taxonomy" id="406432"/>
    <lineage>
        <taxon>Bacteria</taxon>
        <taxon>Bacillati</taxon>
        <taxon>Actinomycetota</taxon>
        <taxon>Actinomycetes</taxon>
        <taxon>Glycomycetales</taxon>
        <taxon>Glycomycetaceae</taxon>
        <taxon>Stackebrandtia</taxon>
    </lineage>
</organism>
<accession>A0A562UPU9</accession>
<keyword evidence="4" id="KW-1185">Reference proteome</keyword>
<dbReference type="AlphaFoldDB" id="A0A562UPU9"/>
<keyword evidence="2" id="KW-0472">Membrane</keyword>
<evidence type="ECO:0000313" key="3">
    <source>
        <dbReference type="EMBL" id="TWJ07640.1"/>
    </source>
</evidence>
<reference evidence="3 4" key="1">
    <citation type="journal article" date="2013" name="Stand. Genomic Sci.">
        <title>Genomic Encyclopedia of Type Strains, Phase I: The one thousand microbial genomes (KMG-I) project.</title>
        <authorList>
            <person name="Kyrpides N.C."/>
            <person name="Woyke T."/>
            <person name="Eisen J.A."/>
            <person name="Garrity G."/>
            <person name="Lilburn T.G."/>
            <person name="Beck B.J."/>
            <person name="Whitman W.B."/>
            <person name="Hugenholtz P."/>
            <person name="Klenk H.P."/>
        </authorList>
    </citation>
    <scope>NUCLEOTIDE SEQUENCE [LARGE SCALE GENOMIC DNA]</scope>
    <source>
        <strain evidence="3 4">DSM 45044</strain>
    </source>
</reference>
<feature type="transmembrane region" description="Helical" evidence="2">
    <location>
        <begin position="134"/>
        <end position="156"/>
    </location>
</feature>
<gene>
    <name evidence="3" type="ORF">LX16_5126</name>
</gene>
<feature type="compositionally biased region" description="Pro residues" evidence="1">
    <location>
        <begin position="88"/>
        <end position="104"/>
    </location>
</feature>
<protein>
    <submittedName>
        <fullName evidence="3">Uncharacterized protein</fullName>
    </submittedName>
</protein>
<feature type="compositionally biased region" description="Low complexity" evidence="1">
    <location>
        <begin position="105"/>
        <end position="115"/>
    </location>
</feature>
<proteinExistence type="predicted"/>
<comment type="caution">
    <text evidence="3">The sequence shown here is derived from an EMBL/GenBank/DDBJ whole genome shotgun (WGS) entry which is preliminary data.</text>
</comment>
<keyword evidence="2" id="KW-0812">Transmembrane</keyword>
<keyword evidence="2" id="KW-1133">Transmembrane helix</keyword>
<evidence type="ECO:0000256" key="1">
    <source>
        <dbReference type="SAM" id="MobiDB-lite"/>
    </source>
</evidence>
<evidence type="ECO:0000313" key="4">
    <source>
        <dbReference type="Proteomes" id="UP000321617"/>
    </source>
</evidence>
<feature type="region of interest" description="Disordered" evidence="1">
    <location>
        <begin position="1"/>
        <end position="121"/>
    </location>
</feature>
<name>A0A562UPU9_9ACTN</name>
<dbReference type="RefSeq" id="WP_147144458.1">
    <property type="nucleotide sequence ID" value="NZ_BAABIJ010000007.1"/>
</dbReference>
<dbReference type="EMBL" id="VLLL01000011">
    <property type="protein sequence ID" value="TWJ07640.1"/>
    <property type="molecule type" value="Genomic_DNA"/>
</dbReference>
<sequence>MTGPYQPPSSQPGEGGWPGGDINSPFGFTDPTSPVGSGDAKPPSEADEPSPYEGVQYSLETPGGSPSTPPPYQYAPAPVTAVPMHGPMGPPGPPVSGGPMPPQGYPGAQPGYGPPKQAYGPPIPTPQRGGNTGWIVGGIVGVVVILLVVAGIVVIASLGGGDEGEGGGSSGTYAFQEGLCGRVDMAKLTAQDSTLGGMTETAYTDSLSCDASGEYGSLYVTADFFDDATAAQDDYSSSKSIWLDPASTSNVRDHTGSWDEGSVGDGSSLDTGDFSVTMLVRADNLVVLVSFYAFGTSGGSQDGAIEASTDLVNQLLTMSKAA</sequence>
<dbReference type="Proteomes" id="UP000321617">
    <property type="component" value="Unassembled WGS sequence"/>
</dbReference>
<evidence type="ECO:0000256" key="2">
    <source>
        <dbReference type="SAM" id="Phobius"/>
    </source>
</evidence>